<dbReference type="Proteomes" id="UP001174932">
    <property type="component" value="Unassembled WGS sequence"/>
</dbReference>
<feature type="compositionally biased region" description="Basic and acidic residues" evidence="1">
    <location>
        <begin position="51"/>
        <end position="62"/>
    </location>
</feature>
<organism evidence="2 3">
    <name type="scientific">Rhizobium alvei</name>
    <dbReference type="NCBI Taxonomy" id="1132659"/>
    <lineage>
        <taxon>Bacteria</taxon>
        <taxon>Pseudomonadati</taxon>
        <taxon>Pseudomonadota</taxon>
        <taxon>Alphaproteobacteria</taxon>
        <taxon>Hyphomicrobiales</taxon>
        <taxon>Rhizobiaceae</taxon>
        <taxon>Rhizobium/Agrobacterium group</taxon>
        <taxon>Rhizobium</taxon>
    </lineage>
</organism>
<feature type="region of interest" description="Disordered" evidence="1">
    <location>
        <begin position="1"/>
        <end position="74"/>
    </location>
</feature>
<evidence type="ECO:0000256" key="1">
    <source>
        <dbReference type="SAM" id="MobiDB-lite"/>
    </source>
</evidence>
<accession>A0ABT8YL73</accession>
<keyword evidence="3" id="KW-1185">Reference proteome</keyword>
<reference evidence="2" key="2">
    <citation type="submission" date="2023-07" db="EMBL/GenBank/DDBJ databases">
        <authorList>
            <person name="Shen H."/>
        </authorList>
    </citation>
    <scope>NUCLEOTIDE SEQUENCE</scope>
    <source>
        <strain evidence="2">TNR-22</strain>
    </source>
</reference>
<evidence type="ECO:0000313" key="3">
    <source>
        <dbReference type="Proteomes" id="UP001174932"/>
    </source>
</evidence>
<evidence type="ECO:0000313" key="2">
    <source>
        <dbReference type="EMBL" id="MDO6964383.1"/>
    </source>
</evidence>
<dbReference type="RefSeq" id="WP_304376603.1">
    <property type="nucleotide sequence ID" value="NZ_JAUOZU010000007.1"/>
</dbReference>
<dbReference type="EMBL" id="JAUOZU010000007">
    <property type="protein sequence ID" value="MDO6964383.1"/>
    <property type="molecule type" value="Genomic_DNA"/>
</dbReference>
<proteinExistence type="predicted"/>
<sequence length="74" mass="8241">MEKEADPTGAATPVSGERKPNAAAKAKESRDERLKSQLRANLQRRKQQARARREGREDDRPGDLAIGDTSRDPE</sequence>
<comment type="caution">
    <text evidence="2">The sequence shown here is derived from an EMBL/GenBank/DDBJ whole genome shotgun (WGS) entry which is preliminary data.</text>
</comment>
<name>A0ABT8YL73_9HYPH</name>
<reference evidence="2" key="1">
    <citation type="journal article" date="2015" name="Int. J. Syst. Evol. Microbiol.">
        <title>Rhizobium alvei sp. nov., isolated from a freshwater river.</title>
        <authorList>
            <person name="Sheu S.Y."/>
            <person name="Huang H.W."/>
            <person name="Young C.C."/>
            <person name="Chen W.M."/>
        </authorList>
    </citation>
    <scope>NUCLEOTIDE SEQUENCE</scope>
    <source>
        <strain evidence="2">TNR-22</strain>
    </source>
</reference>
<gene>
    <name evidence="2" type="ORF">Q4481_10470</name>
</gene>
<feature type="compositionally biased region" description="Basic and acidic residues" evidence="1">
    <location>
        <begin position="16"/>
        <end position="35"/>
    </location>
</feature>
<protein>
    <recommendedName>
        <fullName evidence="4">DUF4169 domain-containing protein</fullName>
    </recommendedName>
</protein>
<evidence type="ECO:0008006" key="4">
    <source>
        <dbReference type="Google" id="ProtNLM"/>
    </source>
</evidence>